<evidence type="ECO:0000313" key="2">
    <source>
        <dbReference type="Proteomes" id="UP000682843"/>
    </source>
</evidence>
<dbReference type="EMBL" id="CP036498">
    <property type="protein sequence ID" value="QUS39588.1"/>
    <property type="molecule type" value="Genomic_DNA"/>
</dbReference>
<gene>
    <name evidence="1" type="ORF">RPMA_12625</name>
</gene>
<dbReference type="Proteomes" id="UP000682843">
    <property type="component" value="Chromosome"/>
</dbReference>
<accession>A0ABX8AAY8</accession>
<keyword evidence="2" id="KW-1185">Reference proteome</keyword>
<protein>
    <submittedName>
        <fullName evidence="1">Uncharacterized protein</fullName>
    </submittedName>
</protein>
<name>A0ABX8AAY8_9BRAD</name>
<sequence length="211" mass="23943">MTITATDLQIATLKHRLHIAREQLIKLRDTAYIINADELMMETNKVIDGAWHTLNFEMPELPSDLESRLEHQNPYKHGCNPALPMQDTSLDRLLMMFSDVADKWIESDCSPLAISALQFAIGAVRDEQFRQDNPVVNAELHQMREQIAQIVATSPESFRPRIVAGEGLTETEKERHLRVRNSAYYKADTIIALVESAQLHLRTEPASGDQP</sequence>
<dbReference type="RefSeq" id="WP_211913134.1">
    <property type="nucleotide sequence ID" value="NZ_CP036498.1"/>
</dbReference>
<proteinExistence type="predicted"/>
<reference evidence="1 2" key="1">
    <citation type="submission" date="2019-02" db="EMBL/GenBank/DDBJ databases">
        <title>Emended description of the genus Rhodopseudomonas and description of Rhodopseudomonas albus sp. nov., a non-phototrophic, heavy-metal-tolerant bacterium isolated from garden soil.</title>
        <authorList>
            <person name="Bao Z."/>
            <person name="Cao W.W."/>
            <person name="Sato Y."/>
            <person name="Nishizawa T."/>
            <person name="Zhao J."/>
            <person name="Guo Y."/>
            <person name="Ohta H."/>
        </authorList>
    </citation>
    <scope>NUCLEOTIDE SEQUENCE [LARGE SCALE GENOMIC DNA]</scope>
    <source>
        <strain evidence="1 2">SK50-23</strain>
    </source>
</reference>
<organism evidence="1 2">
    <name type="scientific">Tardiphaga alba</name>
    <dbReference type="NCBI Taxonomy" id="340268"/>
    <lineage>
        <taxon>Bacteria</taxon>
        <taxon>Pseudomonadati</taxon>
        <taxon>Pseudomonadota</taxon>
        <taxon>Alphaproteobacteria</taxon>
        <taxon>Hyphomicrobiales</taxon>
        <taxon>Nitrobacteraceae</taxon>
        <taxon>Tardiphaga</taxon>
    </lineage>
</organism>
<evidence type="ECO:0000313" key="1">
    <source>
        <dbReference type="EMBL" id="QUS39588.1"/>
    </source>
</evidence>